<proteinExistence type="inferred from homology"/>
<reference evidence="9 10" key="1">
    <citation type="submission" date="2021-03" db="EMBL/GenBank/DDBJ databases">
        <title>Whole genome shotgun sequence of Actinoplanes toevensis NBRC 105298.</title>
        <authorList>
            <person name="Komaki H."/>
            <person name="Tamura T."/>
        </authorList>
    </citation>
    <scope>NUCLEOTIDE SEQUENCE [LARGE SCALE GENOMIC DNA]</scope>
    <source>
        <strain evidence="9 10">NBRC 105298</strain>
    </source>
</reference>
<accession>A0A919VY70</accession>
<dbReference type="InterPro" id="IPR045861">
    <property type="entry name" value="CorA_cytoplasmic_dom"/>
</dbReference>
<dbReference type="Proteomes" id="UP000677082">
    <property type="component" value="Unassembled WGS sequence"/>
</dbReference>
<feature type="transmembrane region" description="Helical" evidence="8">
    <location>
        <begin position="306"/>
        <end position="326"/>
    </location>
</feature>
<evidence type="ECO:0000256" key="2">
    <source>
        <dbReference type="ARBA" id="ARBA00009765"/>
    </source>
</evidence>
<dbReference type="SUPFAM" id="SSF143865">
    <property type="entry name" value="CorA soluble domain-like"/>
    <property type="match status" value="1"/>
</dbReference>
<dbReference type="GO" id="GO:0000287">
    <property type="term" value="F:magnesium ion binding"/>
    <property type="evidence" value="ECO:0007669"/>
    <property type="project" value="TreeGrafter"/>
</dbReference>
<dbReference type="SUPFAM" id="SSF144083">
    <property type="entry name" value="Magnesium transport protein CorA, transmembrane region"/>
    <property type="match status" value="1"/>
</dbReference>
<keyword evidence="7 8" id="KW-0472">Membrane</keyword>
<dbReference type="GO" id="GO:0015087">
    <property type="term" value="F:cobalt ion transmembrane transporter activity"/>
    <property type="evidence" value="ECO:0007669"/>
    <property type="project" value="TreeGrafter"/>
</dbReference>
<dbReference type="Pfam" id="PF01544">
    <property type="entry name" value="CorA"/>
    <property type="match status" value="1"/>
</dbReference>
<evidence type="ECO:0000256" key="4">
    <source>
        <dbReference type="ARBA" id="ARBA00022475"/>
    </source>
</evidence>
<dbReference type="EMBL" id="BOQN01000005">
    <property type="protein sequence ID" value="GIM88682.1"/>
    <property type="molecule type" value="Genomic_DNA"/>
</dbReference>
<evidence type="ECO:0000256" key="5">
    <source>
        <dbReference type="ARBA" id="ARBA00022692"/>
    </source>
</evidence>
<organism evidence="9 10">
    <name type="scientific">Paractinoplanes toevensis</name>
    <dbReference type="NCBI Taxonomy" id="571911"/>
    <lineage>
        <taxon>Bacteria</taxon>
        <taxon>Bacillati</taxon>
        <taxon>Actinomycetota</taxon>
        <taxon>Actinomycetes</taxon>
        <taxon>Micromonosporales</taxon>
        <taxon>Micromonosporaceae</taxon>
        <taxon>Paractinoplanes</taxon>
    </lineage>
</organism>
<dbReference type="PANTHER" id="PTHR46494">
    <property type="entry name" value="CORA FAMILY METAL ION TRANSPORTER (EUROFUNG)"/>
    <property type="match status" value="1"/>
</dbReference>
<evidence type="ECO:0000256" key="8">
    <source>
        <dbReference type="SAM" id="Phobius"/>
    </source>
</evidence>
<name>A0A919VY70_9ACTN</name>
<evidence type="ECO:0000256" key="1">
    <source>
        <dbReference type="ARBA" id="ARBA00004651"/>
    </source>
</evidence>
<comment type="subcellular location">
    <subcellularLocation>
        <location evidence="1">Cell membrane</location>
        <topology evidence="1">Multi-pass membrane protein</topology>
    </subcellularLocation>
</comment>
<evidence type="ECO:0000256" key="6">
    <source>
        <dbReference type="ARBA" id="ARBA00022989"/>
    </source>
</evidence>
<dbReference type="Gene3D" id="1.20.58.340">
    <property type="entry name" value="Magnesium transport protein CorA, transmembrane region"/>
    <property type="match status" value="2"/>
</dbReference>
<dbReference type="AlphaFoldDB" id="A0A919VY70"/>
<evidence type="ECO:0000313" key="9">
    <source>
        <dbReference type="EMBL" id="GIM88682.1"/>
    </source>
</evidence>
<evidence type="ECO:0008006" key="11">
    <source>
        <dbReference type="Google" id="ProtNLM"/>
    </source>
</evidence>
<dbReference type="InterPro" id="IPR002523">
    <property type="entry name" value="MgTranspt_CorA/ZnTranspt_ZntB"/>
</dbReference>
<feature type="transmembrane region" description="Helical" evidence="8">
    <location>
        <begin position="274"/>
        <end position="294"/>
    </location>
</feature>
<sequence length="332" mass="35967">MIVEHGVLEPDFHLSVSLEEALNRAHAGAGVAWVTLQDPAESEVESVFTAAGLGRPVRSVADHRWGHAGFIGLPGHHQMTLIEVDDDGGGDLVPITLQVVVGPGCLVVLRRGGAGNGGVGLRRRTEARLIELGDAVPKEWAALVALLFVQFDDFDRMLQNIEDTVESLDARLFPAPDGTVLQDTHRADQWITRGGRAIRLLAHGLAEAAADDRLAADAEVRQAITRLRTVAEDLVQRVAWAEQAVDSLADTMLGLTSQRSNELSTRQAAVAQRISAYALLFAIPNALFALYGTNFEHLPVILTRDYGYAVLLVIAAGLTAFTAWRLRRNGWL</sequence>
<comment type="caution">
    <text evidence="9">The sequence shown here is derived from an EMBL/GenBank/DDBJ whole genome shotgun (WGS) entry which is preliminary data.</text>
</comment>
<dbReference type="GO" id="GO:0005886">
    <property type="term" value="C:plasma membrane"/>
    <property type="evidence" value="ECO:0007669"/>
    <property type="project" value="UniProtKB-SubCell"/>
</dbReference>
<dbReference type="GO" id="GO:0015095">
    <property type="term" value="F:magnesium ion transmembrane transporter activity"/>
    <property type="evidence" value="ECO:0007669"/>
    <property type="project" value="TreeGrafter"/>
</dbReference>
<dbReference type="RefSeq" id="WP_213004661.1">
    <property type="nucleotide sequence ID" value="NZ_BOQN01000005.1"/>
</dbReference>
<keyword evidence="4" id="KW-1003">Cell membrane</keyword>
<comment type="similarity">
    <text evidence="2">Belongs to the CorA metal ion transporter (MIT) (TC 1.A.35) family.</text>
</comment>
<protein>
    <recommendedName>
        <fullName evidence="11">Magnesium transporter CorA</fullName>
    </recommendedName>
</protein>
<gene>
    <name evidence="9" type="ORF">Ato02nite_004750</name>
</gene>
<evidence type="ECO:0000256" key="3">
    <source>
        <dbReference type="ARBA" id="ARBA00022448"/>
    </source>
</evidence>
<evidence type="ECO:0000256" key="7">
    <source>
        <dbReference type="ARBA" id="ARBA00023136"/>
    </source>
</evidence>
<keyword evidence="6 8" id="KW-1133">Transmembrane helix</keyword>
<keyword evidence="10" id="KW-1185">Reference proteome</keyword>
<dbReference type="InterPro" id="IPR045863">
    <property type="entry name" value="CorA_TM1_TM2"/>
</dbReference>
<evidence type="ECO:0000313" key="10">
    <source>
        <dbReference type="Proteomes" id="UP000677082"/>
    </source>
</evidence>
<keyword evidence="5 8" id="KW-0812">Transmembrane</keyword>
<keyword evidence="3" id="KW-0813">Transport</keyword>
<dbReference type="PANTHER" id="PTHR46494:SF1">
    <property type="entry name" value="CORA FAMILY METAL ION TRANSPORTER (EUROFUNG)"/>
    <property type="match status" value="1"/>
</dbReference>
<dbReference type="GO" id="GO:0050897">
    <property type="term" value="F:cobalt ion binding"/>
    <property type="evidence" value="ECO:0007669"/>
    <property type="project" value="TreeGrafter"/>
</dbReference>